<dbReference type="EMBL" id="KZ824714">
    <property type="protein sequence ID" value="RAK71624.1"/>
    <property type="molecule type" value="Genomic_DNA"/>
</dbReference>
<evidence type="ECO:0000313" key="1">
    <source>
        <dbReference type="EMBL" id="RAK71624.1"/>
    </source>
</evidence>
<dbReference type="GeneID" id="63857845"/>
<proteinExistence type="predicted"/>
<dbReference type="Proteomes" id="UP000249789">
    <property type="component" value="Unassembled WGS sequence"/>
</dbReference>
<name>A0A8G1REX0_9EURO</name>
<keyword evidence="2" id="KW-1185">Reference proteome</keyword>
<dbReference type="VEuPathDB" id="FungiDB:BO72DRAFT_312067"/>
<dbReference type="AlphaFoldDB" id="A0A8G1REX0"/>
<dbReference type="RefSeq" id="XP_040795636.1">
    <property type="nucleotide sequence ID" value="XM_040940512.1"/>
</dbReference>
<protein>
    <submittedName>
        <fullName evidence="1">Uncharacterized protein</fullName>
    </submittedName>
</protein>
<evidence type="ECO:0000313" key="2">
    <source>
        <dbReference type="Proteomes" id="UP000249789"/>
    </source>
</evidence>
<accession>A0A8G1REX0</accession>
<organism evidence="1 2">
    <name type="scientific">Aspergillus fijiensis CBS 313.89</name>
    <dbReference type="NCBI Taxonomy" id="1448319"/>
    <lineage>
        <taxon>Eukaryota</taxon>
        <taxon>Fungi</taxon>
        <taxon>Dikarya</taxon>
        <taxon>Ascomycota</taxon>
        <taxon>Pezizomycotina</taxon>
        <taxon>Eurotiomycetes</taxon>
        <taxon>Eurotiomycetidae</taxon>
        <taxon>Eurotiales</taxon>
        <taxon>Aspergillaceae</taxon>
        <taxon>Aspergillus</taxon>
    </lineage>
</organism>
<gene>
    <name evidence="1" type="ORF">BO72DRAFT_312067</name>
</gene>
<sequence length="89" mass="10028">MTWEGRSNKNKQFVGPSQKRRWMSGWMDGCFLFSPPPRPPSLSLLFLPPSSFSSSISSFSSFSPPLLPSSLSHPPITDINFLLNHILNY</sequence>
<reference evidence="1 2" key="1">
    <citation type="submission" date="2018-02" db="EMBL/GenBank/DDBJ databases">
        <title>The genomes of Aspergillus section Nigri reveals drivers in fungal speciation.</title>
        <authorList>
            <consortium name="DOE Joint Genome Institute"/>
            <person name="Vesth T.C."/>
            <person name="Nybo J."/>
            <person name="Theobald S."/>
            <person name="Brandl J."/>
            <person name="Frisvad J.C."/>
            <person name="Nielsen K.F."/>
            <person name="Lyhne E.K."/>
            <person name="Kogle M.E."/>
            <person name="Kuo A."/>
            <person name="Riley R."/>
            <person name="Clum A."/>
            <person name="Nolan M."/>
            <person name="Lipzen A."/>
            <person name="Salamov A."/>
            <person name="Henrissat B."/>
            <person name="Wiebenga A."/>
            <person name="De vries R.P."/>
            <person name="Grigoriev I.V."/>
            <person name="Mortensen U.H."/>
            <person name="Andersen M.R."/>
            <person name="Baker S.E."/>
        </authorList>
    </citation>
    <scope>NUCLEOTIDE SEQUENCE [LARGE SCALE GENOMIC DNA]</scope>
    <source>
        <strain evidence="1 2">CBS 313.89</strain>
    </source>
</reference>